<dbReference type="RefSeq" id="WP_157294679.1">
    <property type="nucleotide sequence ID" value="NZ_JBHTCT010000037.1"/>
</dbReference>
<keyword evidence="2" id="KW-1185">Reference proteome</keyword>
<dbReference type="Proteomes" id="UP001596483">
    <property type="component" value="Unassembled WGS sequence"/>
</dbReference>
<dbReference type="EMBL" id="JBHTCT010000037">
    <property type="protein sequence ID" value="MFC7366495.1"/>
    <property type="molecule type" value="Genomic_DNA"/>
</dbReference>
<name>A0ABW2NL11_9BACL</name>
<proteinExistence type="predicted"/>
<gene>
    <name evidence="1" type="ORF">ACFQQH_15305</name>
</gene>
<comment type="caution">
    <text evidence="1">The sequence shown here is derived from an EMBL/GenBank/DDBJ whole genome shotgun (WGS) entry which is preliminary data.</text>
</comment>
<reference evidence="2" key="1">
    <citation type="journal article" date="2019" name="Int. J. Syst. Evol. Microbiol.">
        <title>The Global Catalogue of Microorganisms (GCM) 10K type strain sequencing project: providing services to taxonomists for standard genome sequencing and annotation.</title>
        <authorList>
            <consortium name="The Broad Institute Genomics Platform"/>
            <consortium name="The Broad Institute Genome Sequencing Center for Infectious Disease"/>
            <person name="Wu L."/>
            <person name="Ma J."/>
        </authorList>
    </citation>
    <scope>NUCLEOTIDE SEQUENCE [LARGE SCALE GENOMIC DNA]</scope>
    <source>
        <strain evidence="2">JCM 4738</strain>
    </source>
</reference>
<evidence type="ECO:0000313" key="2">
    <source>
        <dbReference type="Proteomes" id="UP001596483"/>
    </source>
</evidence>
<protein>
    <submittedName>
        <fullName evidence="1">Insertion element protein</fullName>
    </submittedName>
</protein>
<organism evidence="1 2">
    <name type="scientific">Bhargavaea changchunensis</name>
    <dbReference type="NCBI Taxonomy" id="2134037"/>
    <lineage>
        <taxon>Bacteria</taxon>
        <taxon>Bacillati</taxon>
        <taxon>Bacillota</taxon>
        <taxon>Bacilli</taxon>
        <taxon>Bacillales</taxon>
        <taxon>Caryophanaceae</taxon>
        <taxon>Bhargavaea</taxon>
    </lineage>
</organism>
<evidence type="ECO:0000313" key="1">
    <source>
        <dbReference type="EMBL" id="MFC7366495.1"/>
    </source>
</evidence>
<sequence length="647" mass="76187">MIYKELVSSAHRFIEFEYPVSDDELILRESEYEVLSPKKFNTKRTKEAFRPFRFSFQGKVYELSLNKCTNPLCKNYGMPQEKFDIKGIPSRYRLNSKSNESAIRCNEEKVDPKSPPTGNCTTRALSNWSIAEEIDRLVRINQVKPVEVDYEFHKDGCSVSMHTPKTAPKSFYKRGTNVAKSQKYQCKTCKKITSVRPNKRQNVTFNQKKNEILPRFAELIVNKVPINRSCEILKIGKGTYYHKLEWLYRCCLEFLETHETKALQKKEFPELWITTDKLHYALNNVPKKGQGKSWGEVYEDRQMMTFLLASADKNSRYVFRSDICYDWDVSLDDVIDHTHRFKDDHLAIYHQRFARFGEYGTAPMKPTTNDTQSMAEYREELRHFELRRNYVDGLHVSQTYTAIAHFWLIRQMLNTDRWRFISDSDESLKKSIFSVFNEEIRSKMAHYFLCMTVKNLTRGQAKSAYHSAIGSLKEWSEAKGYDSKNLEMMAIWYLEDQLKQHKFQEQHVAPNGEVYYTQLKNRIDHPIPSLDRGYRKLDVLTDLNHLNENALAKILINVNDNAVNAFFQTVRRRISMLERPLTTARGDGKSYIYANFNPKYAQMAITILRTYYNFCLTYKTGKKEQTPAQALGITDKKFEWYDIIYKR</sequence>
<accession>A0ABW2NL11</accession>